<gene>
    <name evidence="1" type="ORF">M9458_009271</name>
</gene>
<reference evidence="1 2" key="1">
    <citation type="submission" date="2024-05" db="EMBL/GenBank/DDBJ databases">
        <title>Genome sequencing and assembly of Indian major carp, Cirrhinus mrigala (Hamilton, 1822).</title>
        <authorList>
            <person name="Mohindra V."/>
            <person name="Chowdhury L.M."/>
            <person name="Lal K."/>
            <person name="Jena J.K."/>
        </authorList>
    </citation>
    <scope>NUCLEOTIDE SEQUENCE [LARGE SCALE GENOMIC DNA]</scope>
    <source>
        <strain evidence="1">CM1030</strain>
        <tissue evidence="1">Blood</tissue>
    </source>
</reference>
<keyword evidence="2" id="KW-1185">Reference proteome</keyword>
<proteinExistence type="predicted"/>
<sequence length="77" mass="8849">TGTDMDAELFRVLTRAVDELGLEWSPPEEPSRSLLDEWFLPGCRQAPRQRASPFFPEVHEELTKSWRACVLRLPPPS</sequence>
<organism evidence="1 2">
    <name type="scientific">Cirrhinus mrigala</name>
    <name type="common">Mrigala</name>
    <dbReference type="NCBI Taxonomy" id="683832"/>
    <lineage>
        <taxon>Eukaryota</taxon>
        <taxon>Metazoa</taxon>
        <taxon>Chordata</taxon>
        <taxon>Craniata</taxon>
        <taxon>Vertebrata</taxon>
        <taxon>Euteleostomi</taxon>
        <taxon>Actinopterygii</taxon>
        <taxon>Neopterygii</taxon>
        <taxon>Teleostei</taxon>
        <taxon>Ostariophysi</taxon>
        <taxon>Cypriniformes</taxon>
        <taxon>Cyprinidae</taxon>
        <taxon>Labeoninae</taxon>
        <taxon>Labeonini</taxon>
        <taxon>Cirrhinus</taxon>
    </lineage>
</organism>
<name>A0ABD0RB65_CIRMR</name>
<dbReference type="Proteomes" id="UP001529510">
    <property type="component" value="Unassembled WGS sequence"/>
</dbReference>
<feature type="non-terminal residue" evidence="1">
    <location>
        <position position="1"/>
    </location>
</feature>
<comment type="caution">
    <text evidence="1">The sequence shown here is derived from an EMBL/GenBank/DDBJ whole genome shotgun (WGS) entry which is preliminary data.</text>
</comment>
<feature type="non-terminal residue" evidence="1">
    <location>
        <position position="77"/>
    </location>
</feature>
<accession>A0ABD0RB65</accession>
<evidence type="ECO:0000313" key="1">
    <source>
        <dbReference type="EMBL" id="KAL0195699.1"/>
    </source>
</evidence>
<dbReference type="AlphaFoldDB" id="A0ABD0RB65"/>
<dbReference type="EMBL" id="JAMKFB020000004">
    <property type="protein sequence ID" value="KAL0195699.1"/>
    <property type="molecule type" value="Genomic_DNA"/>
</dbReference>
<protein>
    <submittedName>
        <fullName evidence="1">Uncharacterized protein</fullName>
    </submittedName>
</protein>
<evidence type="ECO:0000313" key="2">
    <source>
        <dbReference type="Proteomes" id="UP001529510"/>
    </source>
</evidence>